<feature type="transmembrane region" description="Helical" evidence="6">
    <location>
        <begin position="187"/>
        <end position="214"/>
    </location>
</feature>
<feature type="transmembrane region" description="Helical" evidence="6">
    <location>
        <begin position="25"/>
        <end position="51"/>
    </location>
</feature>
<evidence type="ECO:0000256" key="4">
    <source>
        <dbReference type="ARBA" id="ARBA00023136"/>
    </source>
</evidence>
<dbReference type="Gene3D" id="1.20.1080.10">
    <property type="entry name" value="Glycerol uptake facilitator protein"/>
    <property type="match status" value="1"/>
</dbReference>
<evidence type="ECO:0000256" key="5">
    <source>
        <dbReference type="ARBA" id="ARBA00049660"/>
    </source>
</evidence>
<dbReference type="PANTHER" id="PTHR30520:SF8">
    <property type="entry name" value="NITRITE TRANSPORTER NIRC"/>
    <property type="match status" value="1"/>
</dbReference>
<feature type="transmembrane region" description="Helical" evidence="6">
    <location>
        <begin position="226"/>
        <end position="252"/>
    </location>
</feature>
<evidence type="ECO:0000313" key="8">
    <source>
        <dbReference type="Proteomes" id="UP000823618"/>
    </source>
</evidence>
<protein>
    <submittedName>
        <fullName evidence="7">Formate/nitrite transporter family protein</fullName>
    </submittedName>
</protein>
<dbReference type="GO" id="GO:0015499">
    <property type="term" value="F:formate transmembrane transporter activity"/>
    <property type="evidence" value="ECO:0007669"/>
    <property type="project" value="TreeGrafter"/>
</dbReference>
<proteinExistence type="inferred from homology"/>
<reference evidence="7" key="2">
    <citation type="journal article" date="2021" name="PeerJ">
        <title>Extensive microbial diversity within the chicken gut microbiome revealed by metagenomics and culture.</title>
        <authorList>
            <person name="Gilroy R."/>
            <person name="Ravi A."/>
            <person name="Getino M."/>
            <person name="Pursley I."/>
            <person name="Horton D.L."/>
            <person name="Alikhan N.F."/>
            <person name="Baker D."/>
            <person name="Gharbi K."/>
            <person name="Hall N."/>
            <person name="Watson M."/>
            <person name="Adriaenssens E.M."/>
            <person name="Foster-Nyarko E."/>
            <person name="Jarju S."/>
            <person name="Secka A."/>
            <person name="Antonio M."/>
            <person name="Oren A."/>
            <person name="Chaudhuri R.R."/>
            <person name="La Ragione R."/>
            <person name="Hildebrand F."/>
            <person name="Pallen M.J."/>
        </authorList>
    </citation>
    <scope>NUCLEOTIDE SEQUENCE</scope>
    <source>
        <strain evidence="7">E3-2379</strain>
    </source>
</reference>
<evidence type="ECO:0000256" key="2">
    <source>
        <dbReference type="ARBA" id="ARBA00022692"/>
    </source>
</evidence>
<dbReference type="AlphaFoldDB" id="A0A9D9HYD5"/>
<evidence type="ECO:0000256" key="1">
    <source>
        <dbReference type="ARBA" id="ARBA00004141"/>
    </source>
</evidence>
<dbReference type="InterPro" id="IPR000292">
    <property type="entry name" value="For/NO2_transpt"/>
</dbReference>
<dbReference type="Proteomes" id="UP000823618">
    <property type="component" value="Unassembled WGS sequence"/>
</dbReference>
<dbReference type="Pfam" id="PF01226">
    <property type="entry name" value="Form_Nir_trans"/>
    <property type="match status" value="1"/>
</dbReference>
<dbReference type="GO" id="GO:0005886">
    <property type="term" value="C:plasma membrane"/>
    <property type="evidence" value="ECO:0007669"/>
    <property type="project" value="TreeGrafter"/>
</dbReference>
<evidence type="ECO:0000256" key="6">
    <source>
        <dbReference type="SAM" id="Phobius"/>
    </source>
</evidence>
<comment type="subcellular location">
    <subcellularLocation>
        <location evidence="1">Membrane</location>
        <topology evidence="1">Multi-pass membrane protein</topology>
    </subcellularLocation>
</comment>
<dbReference type="InterPro" id="IPR024002">
    <property type="entry name" value="For/NO2_transpt_CS"/>
</dbReference>
<dbReference type="PANTHER" id="PTHR30520">
    <property type="entry name" value="FORMATE TRANSPORTER-RELATED"/>
    <property type="match status" value="1"/>
</dbReference>
<sequence>MFQEEFQDVCKSGVKKSNFLEKNPFGYFVAAFLAGAFVALGAFVAFTTGAIVHVGEFAPLTKIMQAIVFASALSFVIMAGCELFTGNNFVMASATLRKQVSFAKTIKLWVVCWIGNLVGSLFFAVLFQLSGAPKGSVGAYFAALAETKVSYEPFELIIRAILCNMLVCLATWCSIKMKTESGKLIMTFWCIIVFMICGFEHSVANMSVLAVGIMNATNEAISIGGYIYNVVFVTIGNVLGGVLLMAVPYHFISKDNNE</sequence>
<dbReference type="PROSITE" id="PS01006">
    <property type="entry name" value="FORMATE_NITRITE_TP_2"/>
    <property type="match status" value="1"/>
</dbReference>
<dbReference type="InterPro" id="IPR023271">
    <property type="entry name" value="Aquaporin-like"/>
</dbReference>
<comment type="similarity">
    <text evidence="5">Belongs to the FNT transporter (TC 1.A.16) family.</text>
</comment>
<keyword evidence="4 6" id="KW-0472">Membrane</keyword>
<feature type="transmembrane region" description="Helical" evidence="6">
    <location>
        <begin position="63"/>
        <end position="85"/>
    </location>
</feature>
<reference evidence="7" key="1">
    <citation type="submission" date="2020-10" db="EMBL/GenBank/DDBJ databases">
        <authorList>
            <person name="Gilroy R."/>
        </authorList>
    </citation>
    <scope>NUCLEOTIDE SEQUENCE</scope>
    <source>
        <strain evidence="7">E3-2379</strain>
    </source>
</reference>
<dbReference type="EMBL" id="JADIML010000019">
    <property type="protein sequence ID" value="MBO8462428.1"/>
    <property type="molecule type" value="Genomic_DNA"/>
</dbReference>
<organism evidence="7 8">
    <name type="scientific">Candidatus Scybalomonas excrementavium</name>
    <dbReference type="NCBI Taxonomy" id="2840943"/>
    <lineage>
        <taxon>Bacteria</taxon>
        <taxon>Bacillati</taxon>
        <taxon>Bacillota</taxon>
        <taxon>Clostridia</taxon>
        <taxon>Lachnospirales</taxon>
        <taxon>Lachnospiraceae</taxon>
        <taxon>Lachnospiraceae incertae sedis</taxon>
        <taxon>Candidatus Scybalomonas</taxon>
    </lineage>
</organism>
<evidence type="ECO:0000313" key="7">
    <source>
        <dbReference type="EMBL" id="MBO8462428.1"/>
    </source>
</evidence>
<comment type="caution">
    <text evidence="7">The sequence shown here is derived from an EMBL/GenBank/DDBJ whole genome shotgun (WGS) entry which is preliminary data.</text>
</comment>
<keyword evidence="3 6" id="KW-1133">Transmembrane helix</keyword>
<evidence type="ECO:0000256" key="3">
    <source>
        <dbReference type="ARBA" id="ARBA00022989"/>
    </source>
</evidence>
<name>A0A9D9HYD5_9FIRM</name>
<gene>
    <name evidence="7" type="ORF">IAC13_00685</name>
</gene>
<feature type="transmembrane region" description="Helical" evidence="6">
    <location>
        <begin position="156"/>
        <end position="175"/>
    </location>
</feature>
<feature type="transmembrane region" description="Helical" evidence="6">
    <location>
        <begin position="106"/>
        <end position="127"/>
    </location>
</feature>
<accession>A0A9D9HYD5</accession>
<keyword evidence="2 6" id="KW-0812">Transmembrane</keyword>